<organism evidence="2 3">
    <name type="scientific">Thalassiosira oceanica</name>
    <name type="common">Marine diatom</name>
    <dbReference type="NCBI Taxonomy" id="159749"/>
    <lineage>
        <taxon>Eukaryota</taxon>
        <taxon>Sar</taxon>
        <taxon>Stramenopiles</taxon>
        <taxon>Ochrophyta</taxon>
        <taxon>Bacillariophyta</taxon>
        <taxon>Coscinodiscophyceae</taxon>
        <taxon>Thalassiosirophycidae</taxon>
        <taxon>Thalassiosirales</taxon>
        <taxon>Thalassiosiraceae</taxon>
        <taxon>Thalassiosira</taxon>
    </lineage>
</organism>
<evidence type="ECO:0000256" key="1">
    <source>
        <dbReference type="SAM" id="MobiDB-lite"/>
    </source>
</evidence>
<name>K0RWG9_THAOC</name>
<feature type="compositionally biased region" description="Basic and acidic residues" evidence="1">
    <location>
        <begin position="43"/>
        <end position="68"/>
    </location>
</feature>
<gene>
    <name evidence="2" type="ORF">THAOC_23278</name>
</gene>
<evidence type="ECO:0000313" key="2">
    <source>
        <dbReference type="EMBL" id="EJK56769.1"/>
    </source>
</evidence>
<feature type="region of interest" description="Disordered" evidence="1">
    <location>
        <begin position="43"/>
        <end position="72"/>
    </location>
</feature>
<evidence type="ECO:0000313" key="3">
    <source>
        <dbReference type="Proteomes" id="UP000266841"/>
    </source>
</evidence>
<accession>K0RWG9</accession>
<protein>
    <submittedName>
        <fullName evidence="2">Uncharacterized protein</fullName>
    </submittedName>
</protein>
<dbReference type="AlphaFoldDB" id="K0RWG9"/>
<sequence>MDRPPRPGGRRQRATTVLAVGPTQFLSNMQGFANSQCKPSHRQEELRSVPLRHQTETRAARPGGRAERNVSSAAGFSKRFDFGKPFLDADLSCITPDYSSRLSRPPLFDWGLGALSTSKAEGLPFASCE</sequence>
<proteinExistence type="predicted"/>
<keyword evidence="3" id="KW-1185">Reference proteome</keyword>
<dbReference type="EMBL" id="AGNL01030567">
    <property type="protein sequence ID" value="EJK56769.1"/>
    <property type="molecule type" value="Genomic_DNA"/>
</dbReference>
<comment type="caution">
    <text evidence="2">The sequence shown here is derived from an EMBL/GenBank/DDBJ whole genome shotgun (WGS) entry which is preliminary data.</text>
</comment>
<dbReference type="Proteomes" id="UP000266841">
    <property type="component" value="Unassembled WGS sequence"/>
</dbReference>
<reference evidence="2 3" key="1">
    <citation type="journal article" date="2012" name="Genome Biol.">
        <title>Genome and low-iron response of an oceanic diatom adapted to chronic iron limitation.</title>
        <authorList>
            <person name="Lommer M."/>
            <person name="Specht M."/>
            <person name="Roy A.S."/>
            <person name="Kraemer L."/>
            <person name="Andreson R."/>
            <person name="Gutowska M.A."/>
            <person name="Wolf J."/>
            <person name="Bergner S.V."/>
            <person name="Schilhabel M.B."/>
            <person name="Klostermeier U.C."/>
            <person name="Beiko R.G."/>
            <person name="Rosenstiel P."/>
            <person name="Hippler M."/>
            <person name="Laroche J."/>
        </authorList>
    </citation>
    <scope>NUCLEOTIDE SEQUENCE [LARGE SCALE GENOMIC DNA]</scope>
    <source>
        <strain evidence="2 3">CCMP1005</strain>
    </source>
</reference>